<dbReference type="GO" id="GO:0016811">
    <property type="term" value="F:hydrolase activity, acting on carbon-nitrogen (but not peptide) bonds, in linear amides"/>
    <property type="evidence" value="ECO:0007669"/>
    <property type="project" value="TreeGrafter"/>
</dbReference>
<comment type="similarity">
    <text evidence="5">Belongs to the creatininase superfamily.</text>
</comment>
<comment type="cofactor">
    <cofactor evidence="1">
        <name>Zn(2+)</name>
        <dbReference type="ChEBI" id="CHEBI:29105"/>
    </cofactor>
</comment>
<dbReference type="Proteomes" id="UP000320393">
    <property type="component" value="Unassembled WGS sequence"/>
</dbReference>
<protein>
    <submittedName>
        <fullName evidence="6">Creatininase family protein</fullName>
    </submittedName>
</protein>
<evidence type="ECO:0000256" key="4">
    <source>
        <dbReference type="ARBA" id="ARBA00022833"/>
    </source>
</evidence>
<dbReference type="SUPFAM" id="SSF102215">
    <property type="entry name" value="Creatininase"/>
    <property type="match status" value="1"/>
</dbReference>
<evidence type="ECO:0000313" key="6">
    <source>
        <dbReference type="EMBL" id="TMJ14659.1"/>
    </source>
</evidence>
<keyword evidence="3" id="KW-0378">Hydrolase</keyword>
<dbReference type="GO" id="GO:0009231">
    <property type="term" value="P:riboflavin biosynthetic process"/>
    <property type="evidence" value="ECO:0007669"/>
    <property type="project" value="TreeGrafter"/>
</dbReference>
<reference evidence="6 7" key="1">
    <citation type="journal article" date="2019" name="Nat. Microbiol.">
        <title>Mediterranean grassland soil C-N compound turnover is dependent on rainfall and depth, and is mediated by genomically divergent microorganisms.</title>
        <authorList>
            <person name="Diamond S."/>
            <person name="Andeer P.F."/>
            <person name="Li Z."/>
            <person name="Crits-Christoph A."/>
            <person name="Burstein D."/>
            <person name="Anantharaman K."/>
            <person name="Lane K.R."/>
            <person name="Thomas B.C."/>
            <person name="Pan C."/>
            <person name="Northen T.R."/>
            <person name="Banfield J.F."/>
        </authorList>
    </citation>
    <scope>NUCLEOTIDE SEQUENCE [LARGE SCALE GENOMIC DNA]</scope>
    <source>
        <strain evidence="6">NP_5</strain>
    </source>
</reference>
<evidence type="ECO:0000256" key="3">
    <source>
        <dbReference type="ARBA" id="ARBA00022801"/>
    </source>
</evidence>
<evidence type="ECO:0000313" key="7">
    <source>
        <dbReference type="Proteomes" id="UP000320393"/>
    </source>
</evidence>
<organism evidence="6 7">
    <name type="scientific">Candidatus Segetimicrobium genomatis</name>
    <dbReference type="NCBI Taxonomy" id="2569760"/>
    <lineage>
        <taxon>Bacteria</taxon>
        <taxon>Bacillati</taxon>
        <taxon>Candidatus Sysuimicrobiota</taxon>
        <taxon>Candidatus Sysuimicrobiia</taxon>
        <taxon>Candidatus Sysuimicrobiales</taxon>
        <taxon>Candidatus Segetimicrobiaceae</taxon>
        <taxon>Candidatus Segetimicrobium</taxon>
    </lineage>
</organism>
<dbReference type="PANTHER" id="PTHR35005:SF1">
    <property type="entry name" value="2-AMINO-5-FORMYLAMINO-6-RIBOSYLAMINOPYRIMIDIN-4(3H)-ONE 5'-MONOPHOSPHATE DEFORMYLASE"/>
    <property type="match status" value="1"/>
</dbReference>
<keyword evidence="4" id="KW-0862">Zinc</keyword>
<sequence>MTIGRPREDGRMKKHRLHEMSWMEAQEAFRKSDTVIMPVGTLHAHGPTPIGIDASSVEALADEVGKRTGLMTLPPLWYGENDKMREYPGSITISQGTLEAFYTDICRSLHGNGTTKVVFLNGHGGNREPLVRAGRNVRALGMVTAVVEWWTIGKKLMPGLFPEGTHIWELAVAVAIGGTGIADVRGGGYKGEWGVNPPLRRLFGAEINPLGFNNFEYRGAQMLIPVDAWDIDIESPPDIPAAALEELRRRGQESMDRLVEYIAAFVSEFRKIDVGQAWPKA</sequence>
<name>A0A537M319_9BACT</name>
<dbReference type="GO" id="GO:0046872">
    <property type="term" value="F:metal ion binding"/>
    <property type="evidence" value="ECO:0007669"/>
    <property type="project" value="UniProtKB-KW"/>
</dbReference>
<evidence type="ECO:0000256" key="2">
    <source>
        <dbReference type="ARBA" id="ARBA00022723"/>
    </source>
</evidence>
<evidence type="ECO:0000256" key="1">
    <source>
        <dbReference type="ARBA" id="ARBA00001947"/>
    </source>
</evidence>
<gene>
    <name evidence="6" type="ORF">E6H02_02955</name>
</gene>
<keyword evidence="2" id="KW-0479">Metal-binding</keyword>
<dbReference type="InterPro" id="IPR024087">
    <property type="entry name" value="Creatininase-like_sf"/>
</dbReference>
<accession>A0A537M319</accession>
<evidence type="ECO:0000256" key="5">
    <source>
        <dbReference type="ARBA" id="ARBA00024029"/>
    </source>
</evidence>
<dbReference type="Pfam" id="PF02633">
    <property type="entry name" value="Creatininase"/>
    <property type="match status" value="1"/>
</dbReference>
<dbReference type="EMBL" id="VBAM01000094">
    <property type="protein sequence ID" value="TMJ14659.1"/>
    <property type="molecule type" value="Genomic_DNA"/>
</dbReference>
<comment type="caution">
    <text evidence="6">The sequence shown here is derived from an EMBL/GenBank/DDBJ whole genome shotgun (WGS) entry which is preliminary data.</text>
</comment>
<proteinExistence type="inferred from homology"/>
<dbReference type="AlphaFoldDB" id="A0A537M319"/>
<dbReference type="InterPro" id="IPR003785">
    <property type="entry name" value="Creatininase/forma_Hydrolase"/>
</dbReference>
<dbReference type="Gene3D" id="3.40.50.10310">
    <property type="entry name" value="Creatininase"/>
    <property type="match status" value="1"/>
</dbReference>
<dbReference type="PANTHER" id="PTHR35005">
    <property type="entry name" value="3-DEHYDRO-SCYLLO-INOSOSE HYDROLASE"/>
    <property type="match status" value="1"/>
</dbReference>